<evidence type="ECO:0000313" key="2">
    <source>
        <dbReference type="EMBL" id="WER44040.1"/>
    </source>
</evidence>
<reference evidence="1 3" key="1">
    <citation type="submission" date="2023-02" db="EMBL/GenBank/DDBJ databases">
        <title>Results of the 2020 Genomic Proficiency Test for the network of European Union Reference Laboratory for Antimicrobial Resistance assessing whole genome sequencing capacities.</title>
        <authorList>
            <person name="Hoffmann M."/>
            <person name="Luo Y."/>
            <person name="Sorensen L.H."/>
            <person name="Pedersen S.K."/>
            <person name="Hendriksen R.S."/>
        </authorList>
    </citation>
    <scope>NUCLEOTIDE SEQUENCE [LARGE SCALE GENOMIC DNA]</scope>
    <source>
        <strain evidence="1 3">GENOMIC22-006</strain>
    </source>
</reference>
<gene>
    <name evidence="2" type="ORF">P0083_07165</name>
    <name evidence="1" type="ORF">P0D81_09820</name>
</gene>
<accession>A0ABD7XA67</accession>
<dbReference type="Proteomes" id="UP001221642">
    <property type="component" value="Chromosome"/>
</dbReference>
<organism evidence="1 3">
    <name type="scientific">Enterococcus faecalis</name>
    <name type="common">Streptococcus faecalis</name>
    <dbReference type="NCBI Taxonomy" id="1351"/>
    <lineage>
        <taxon>Bacteria</taxon>
        <taxon>Bacillati</taxon>
        <taxon>Bacillota</taxon>
        <taxon>Bacilli</taxon>
        <taxon>Lactobacillales</taxon>
        <taxon>Enterococcaceae</taxon>
        <taxon>Enterococcus</taxon>
    </lineage>
</organism>
<protein>
    <submittedName>
        <fullName evidence="1">Uncharacterized protein</fullName>
    </submittedName>
</protein>
<proteinExistence type="predicted"/>
<evidence type="ECO:0000313" key="4">
    <source>
        <dbReference type="Proteomes" id="UP001222182"/>
    </source>
</evidence>
<sequence length="157" mass="18332">MELKTLRALTLKHINLSINMLNNPGLFNTSDSSFNILIEEQIFITLAFVGSFLERSNKNIYKDKTLLGYKYLWNYSKHGETPFKFVALDVKPSFTFPLVITKKFIFGKSYCVWDEMPFDDDPRNKKQFAAYQETLQGKNMKNSLQELLTIIEQLNEI</sequence>
<dbReference type="AlphaFoldDB" id="A0ABD7XA67"/>
<dbReference type="Proteomes" id="UP001222182">
    <property type="component" value="Chromosome"/>
</dbReference>
<dbReference type="EMBL" id="CP119528">
    <property type="protein sequence ID" value="WER44040.1"/>
    <property type="molecule type" value="Genomic_DNA"/>
</dbReference>
<reference evidence="2 4" key="2">
    <citation type="submission" date="2023-03" db="EMBL/GenBank/DDBJ databases">
        <title>Complete genome sequence of an Enterococcus faecalis urinary isolate.</title>
        <authorList>
            <person name="Brauer A.L."/>
            <person name="Armbruster C.E."/>
        </authorList>
    </citation>
    <scope>NUCLEOTIDE SEQUENCE [LARGE SCALE GENOMIC DNA]</scope>
    <source>
        <strain evidence="2 4">3143</strain>
    </source>
</reference>
<dbReference type="RefSeq" id="WP_010706620.1">
    <property type="nucleotide sequence ID" value="NZ_AP031218.1"/>
</dbReference>
<evidence type="ECO:0000313" key="1">
    <source>
        <dbReference type="EMBL" id="WEH21371.1"/>
    </source>
</evidence>
<dbReference type="EMBL" id="CP119159">
    <property type="protein sequence ID" value="WEH21371.1"/>
    <property type="molecule type" value="Genomic_DNA"/>
</dbReference>
<name>A0ABD7XA67_ENTFL</name>
<evidence type="ECO:0000313" key="3">
    <source>
        <dbReference type="Proteomes" id="UP001221642"/>
    </source>
</evidence>